<accession>A0A836KN07</accession>
<proteinExistence type="predicted"/>
<dbReference type="InterPro" id="IPR036869">
    <property type="entry name" value="J_dom_sf"/>
</dbReference>
<reference evidence="4" key="1">
    <citation type="journal article" date="2021" name="Microbiol. Resour. Announc.">
        <title>LGAAP: Leishmaniinae Genome Assembly and Annotation Pipeline.</title>
        <authorList>
            <person name="Almutairi H."/>
            <person name="Urbaniak M.D."/>
            <person name="Bates M.D."/>
            <person name="Jariyapan N."/>
            <person name="Kwakye-Nuako G."/>
            <person name="Thomaz-Soccol V."/>
            <person name="Al-Salem W.S."/>
            <person name="Dillon R.J."/>
            <person name="Bates P.A."/>
            <person name="Gatherer D."/>
        </authorList>
    </citation>
    <scope>NUCLEOTIDE SEQUENCE [LARGE SCALE GENOMIC DNA]</scope>
</reference>
<dbReference type="GeneID" id="92362979"/>
<evidence type="ECO:0000313" key="4">
    <source>
        <dbReference type="Proteomes" id="UP000674143"/>
    </source>
</evidence>
<dbReference type="Gene3D" id="1.10.287.110">
    <property type="entry name" value="DnaJ domain"/>
    <property type="match status" value="1"/>
</dbReference>
<feature type="compositionally biased region" description="Low complexity" evidence="1">
    <location>
        <begin position="112"/>
        <end position="124"/>
    </location>
</feature>
<keyword evidence="4" id="KW-1185">Reference proteome</keyword>
<feature type="region of interest" description="Disordered" evidence="1">
    <location>
        <begin position="886"/>
        <end position="942"/>
    </location>
</feature>
<feature type="compositionally biased region" description="Low complexity" evidence="1">
    <location>
        <begin position="896"/>
        <end position="911"/>
    </location>
</feature>
<comment type="caution">
    <text evidence="3">The sequence shown here is derived from an EMBL/GenBank/DDBJ whole genome shotgun (WGS) entry which is preliminary data.</text>
</comment>
<feature type="region of interest" description="Disordered" evidence="1">
    <location>
        <begin position="186"/>
        <end position="331"/>
    </location>
</feature>
<dbReference type="InterPro" id="IPR018253">
    <property type="entry name" value="DnaJ_domain_CS"/>
</dbReference>
<feature type="compositionally biased region" description="Polar residues" evidence="1">
    <location>
        <begin position="275"/>
        <end position="297"/>
    </location>
</feature>
<dbReference type="SMART" id="SM00271">
    <property type="entry name" value="DnaJ"/>
    <property type="match status" value="1"/>
</dbReference>
<reference evidence="4" key="2">
    <citation type="journal article" date="2021" name="Sci. Data">
        <title>Chromosome-scale genome sequencing, assembly and annotation of six genomes from subfamily Leishmaniinae.</title>
        <authorList>
            <person name="Almutairi H."/>
            <person name="Urbaniak M.D."/>
            <person name="Bates M.D."/>
            <person name="Jariyapan N."/>
            <person name="Kwakye-Nuako G."/>
            <person name="Thomaz Soccol V."/>
            <person name="Al-Salem W.S."/>
            <person name="Dillon R.J."/>
            <person name="Bates P.A."/>
            <person name="Gatherer D."/>
        </authorList>
    </citation>
    <scope>NUCLEOTIDE SEQUENCE [LARGE SCALE GENOMIC DNA]</scope>
</reference>
<dbReference type="KEGG" id="loi:92362979"/>
<feature type="region of interest" description="Disordered" evidence="1">
    <location>
        <begin position="397"/>
        <end position="427"/>
    </location>
</feature>
<dbReference type="PANTHER" id="PTHR44272:SF3">
    <property type="entry name" value="J DOMAIN-CONTAINING PROTEIN"/>
    <property type="match status" value="1"/>
</dbReference>
<name>A0A836KN07_9TRYP</name>
<dbReference type="InterPro" id="IPR052812">
    <property type="entry name" value="Plant_DnaJ_domain"/>
</dbReference>
<dbReference type="PANTHER" id="PTHR44272">
    <property type="entry name" value="DNAJ DOMAIN (PROKARYOTIC HEAT SHOCK PROTEIN)"/>
    <property type="match status" value="1"/>
</dbReference>
<sequence length="1115" mass="120945">MEDRRHYEVLCIPKFSSAEEVRVAYKSLALKYHPDKNLGDPTAADRFRAVSRAYEVLSNEEAKRKYDLALRAALIGCSLHTNGNASGRGGSNPYSMNSSMSDVYRELYQRQAARANTRNRTSSAPPQNGKAAASQYTKEQQEHFRKRERERQQELRRQREKERKEQRDREREALRKEQERQEELLQQRWRQQQQQHRQRVQLMRTSPTTTAAAAAPASPAVNGDSAASAEGSNGASPRIRRGLPRASTTEGLRSARESYPPNTVLLGTPVRPISSLRNGASATPRTCRAGSSLSSSRRPPVKLASPEAGASGVPSPSSTWREEATDAEAMEGESSMGWYTLFSTSVNDGGAEEGLARFSSHSSCGGSAVGAQEKSTAPSKGVCRAPHKASASLLRPASVVDGANGVDAPPAGTGTKHPASEDHSDDGAAAICRDNRHHLSSSCRAATRMRTASGAAVPSTSSGSPTPRHWGTPRGFTRLHASSAASPQGQRGTPRGGSSAQTTANGRNHCSSAGAPATAFGVIYNLPRSSGSINGATSGSGPVHSTLLHRARAMASLANEDKQVLDKNRRERLAKEQERQRAARLAEEDRQQRRLDRAAKQQRSHATAAAAAESEAEEPHSFERQLGYILQDEASERDQLIEREEQLARRRLHRQHTVAIEAVVLRPRLGVLTREEKTRRNTLLHLFRAERDFHFFYFYERLDRLYVEGREGRYRRQLVGRETADRYHVQRTSLRRDSKVAEEALQRRQLSGSVMQSLVGQGVPMEEAEGRASLPAAELKARHRTISGVQEEAASPHHWPEVDARLAGSHPWQQQSRHHREHLDEGLSPFSYSLPATPPAAGTFSALGAMGDSARTATASAAVAEVSPAGCPASFLSATGAPEAAAPMADRVPGDSASARASAQASRYPSPKQRSSPASLANTDRSAPTVNSSTIGEPKMLPTGVERRLLTLLSDEAHQRGLLVRQEQQEEIALRRRRATAMHRVFAKDKENAVKRAQRCALMEVSSLKAQVRMLQRQMGCSSSLRSLEGGSLAVPTSAASGSPSNSVSWRAESTIVSRRGSPAPMPPRLTSEATAAANAPSCNTARALSAANTFTALAALGGWTALLDSDAEDE</sequence>
<feature type="compositionally biased region" description="Polar residues" evidence="1">
    <location>
        <begin position="483"/>
        <end position="511"/>
    </location>
</feature>
<dbReference type="EMBL" id="JAFHLR010000018">
    <property type="protein sequence ID" value="KAG5481429.1"/>
    <property type="molecule type" value="Genomic_DNA"/>
</dbReference>
<evidence type="ECO:0000313" key="3">
    <source>
        <dbReference type="EMBL" id="KAG5481429.1"/>
    </source>
</evidence>
<dbReference type="PRINTS" id="PR00625">
    <property type="entry name" value="JDOMAIN"/>
</dbReference>
<feature type="compositionally biased region" description="Basic and acidic residues" evidence="1">
    <location>
        <begin position="139"/>
        <end position="174"/>
    </location>
</feature>
<feature type="compositionally biased region" description="Low complexity" evidence="1">
    <location>
        <begin position="186"/>
        <end position="236"/>
    </location>
</feature>
<feature type="compositionally biased region" description="Low complexity" evidence="1">
    <location>
        <begin position="1034"/>
        <end position="1049"/>
    </location>
</feature>
<feature type="region of interest" description="Disordered" evidence="1">
    <location>
        <begin position="1034"/>
        <end position="1076"/>
    </location>
</feature>
<dbReference type="Pfam" id="PF00226">
    <property type="entry name" value="DnaJ"/>
    <property type="match status" value="1"/>
</dbReference>
<dbReference type="Proteomes" id="UP000674143">
    <property type="component" value="Unassembled WGS sequence"/>
</dbReference>
<evidence type="ECO:0000259" key="2">
    <source>
        <dbReference type="PROSITE" id="PS50076"/>
    </source>
</evidence>
<feature type="compositionally biased region" description="Basic and acidic residues" evidence="1">
    <location>
        <begin position="574"/>
        <end position="599"/>
    </location>
</feature>
<evidence type="ECO:0000256" key="1">
    <source>
        <dbReference type="SAM" id="MobiDB-lite"/>
    </source>
</evidence>
<feature type="region of interest" description="Disordered" evidence="1">
    <location>
        <begin position="356"/>
        <end position="383"/>
    </location>
</feature>
<dbReference type="PROSITE" id="PS00636">
    <property type="entry name" value="DNAJ_1"/>
    <property type="match status" value="1"/>
</dbReference>
<feature type="region of interest" description="Disordered" evidence="1">
    <location>
        <begin position="112"/>
        <end position="174"/>
    </location>
</feature>
<organism evidence="3 4">
    <name type="scientific">Leishmania orientalis</name>
    <dbReference type="NCBI Taxonomy" id="2249476"/>
    <lineage>
        <taxon>Eukaryota</taxon>
        <taxon>Discoba</taxon>
        <taxon>Euglenozoa</taxon>
        <taxon>Kinetoplastea</taxon>
        <taxon>Metakinetoplastina</taxon>
        <taxon>Trypanosomatida</taxon>
        <taxon>Trypanosomatidae</taxon>
        <taxon>Leishmaniinae</taxon>
        <taxon>Leishmania</taxon>
    </lineage>
</organism>
<dbReference type="PROSITE" id="PS50076">
    <property type="entry name" value="DNAJ_2"/>
    <property type="match status" value="1"/>
</dbReference>
<feature type="domain" description="J" evidence="2">
    <location>
        <begin position="5"/>
        <end position="70"/>
    </location>
</feature>
<feature type="compositionally biased region" description="Polar residues" evidence="1">
    <location>
        <begin position="912"/>
        <end position="935"/>
    </location>
</feature>
<gene>
    <name evidence="3" type="ORF">LSCM4_07141</name>
</gene>
<dbReference type="SUPFAM" id="SSF46565">
    <property type="entry name" value="Chaperone J-domain"/>
    <property type="match status" value="1"/>
</dbReference>
<dbReference type="AlphaFoldDB" id="A0A836KN07"/>
<protein>
    <recommendedName>
        <fullName evidence="2">J domain-containing protein</fullName>
    </recommendedName>
</protein>
<dbReference type="InterPro" id="IPR001623">
    <property type="entry name" value="DnaJ_domain"/>
</dbReference>
<feature type="region of interest" description="Disordered" evidence="1">
    <location>
        <begin position="574"/>
        <end position="620"/>
    </location>
</feature>
<feature type="region of interest" description="Disordered" evidence="1">
    <location>
        <begin position="442"/>
        <end position="511"/>
    </location>
</feature>
<dbReference type="CDD" id="cd06257">
    <property type="entry name" value="DnaJ"/>
    <property type="match status" value="1"/>
</dbReference>
<dbReference type="RefSeq" id="XP_067064108.1">
    <property type="nucleotide sequence ID" value="XM_067209045.1"/>
</dbReference>
<dbReference type="SMR" id="A0A836KN07"/>